<dbReference type="Proteomes" id="UP000323917">
    <property type="component" value="Chromosome"/>
</dbReference>
<protein>
    <recommendedName>
        <fullName evidence="3">Ice-binding protein C-terminal domain-containing protein</fullName>
    </recommendedName>
</protein>
<evidence type="ECO:0000259" key="3">
    <source>
        <dbReference type="Pfam" id="PF07589"/>
    </source>
</evidence>
<feature type="signal peptide" evidence="2">
    <location>
        <begin position="1"/>
        <end position="20"/>
    </location>
</feature>
<gene>
    <name evidence="4" type="ORF">Pr1d_30810</name>
</gene>
<dbReference type="OrthoDB" id="263525at2"/>
<keyword evidence="2" id="KW-0732">Signal</keyword>
<evidence type="ECO:0000313" key="5">
    <source>
        <dbReference type="Proteomes" id="UP000323917"/>
    </source>
</evidence>
<evidence type="ECO:0000256" key="1">
    <source>
        <dbReference type="SAM" id="Phobius"/>
    </source>
</evidence>
<keyword evidence="1" id="KW-0472">Membrane</keyword>
<keyword evidence="5" id="KW-1185">Reference proteome</keyword>
<keyword evidence="1" id="KW-0812">Transmembrane</keyword>
<evidence type="ECO:0000256" key="2">
    <source>
        <dbReference type="SAM" id="SignalP"/>
    </source>
</evidence>
<dbReference type="RefSeq" id="WP_148074246.1">
    <property type="nucleotide sequence ID" value="NZ_CP042913.1"/>
</dbReference>
<reference evidence="4 5" key="1">
    <citation type="submission" date="2019-08" db="EMBL/GenBank/DDBJ databases">
        <title>Deep-cultivation of Planctomycetes and their phenomic and genomic characterization uncovers novel biology.</title>
        <authorList>
            <person name="Wiegand S."/>
            <person name="Jogler M."/>
            <person name="Boedeker C."/>
            <person name="Pinto D."/>
            <person name="Vollmers J."/>
            <person name="Rivas-Marin E."/>
            <person name="Kohn T."/>
            <person name="Peeters S.H."/>
            <person name="Heuer A."/>
            <person name="Rast P."/>
            <person name="Oberbeckmann S."/>
            <person name="Bunk B."/>
            <person name="Jeske O."/>
            <person name="Meyerdierks A."/>
            <person name="Storesund J.E."/>
            <person name="Kallscheuer N."/>
            <person name="Luecker S."/>
            <person name="Lage O.M."/>
            <person name="Pohl T."/>
            <person name="Merkel B.J."/>
            <person name="Hornburger P."/>
            <person name="Mueller R.-W."/>
            <person name="Bruemmer F."/>
            <person name="Labrenz M."/>
            <person name="Spormann A.M."/>
            <person name="Op den Camp H."/>
            <person name="Overmann J."/>
            <person name="Amann R."/>
            <person name="Jetten M.S.M."/>
            <person name="Mascher T."/>
            <person name="Medema M.H."/>
            <person name="Devos D.P."/>
            <person name="Kaster A.-K."/>
            <person name="Ovreas L."/>
            <person name="Rohde M."/>
            <person name="Galperin M.Y."/>
            <person name="Jogler C."/>
        </authorList>
    </citation>
    <scope>NUCLEOTIDE SEQUENCE [LARGE SCALE GENOMIC DNA]</scope>
    <source>
        <strain evidence="4 5">Pr1d</strain>
    </source>
</reference>
<accession>A0A5B9QDR9</accession>
<dbReference type="KEGG" id="bgok:Pr1d_30810"/>
<keyword evidence="1" id="KW-1133">Transmembrane helix</keyword>
<feature type="domain" description="Ice-binding protein C-terminal" evidence="3">
    <location>
        <begin position="278"/>
        <end position="301"/>
    </location>
</feature>
<sequence precursor="true">MSFRKSVSLCAALAVMSLLAVDAQAGRIFTYDPGGADAELRESTPTTARGTGTEIASRIAPGTNGRNSVIYLKFGVGNITPAELAGNIKVRTTIRNTNITAGRIEIPNVQNGANAGFDYFVLDPTLAGADWDETTIAPLTNAMAGTVAAPGYAFDGNFSTKPTGTPGTPTAGLTYLGSNSFDSAGLQPSGHLLVGSPFDLVSLPPNSALHQAIAIAQGTAHQTVTVVMGVSHPADSPNGNWINFNYLFNPKEQTMLNNDPASPYSGSKANAFAPALITIPEPASFALLGIASLALVGFRKRS</sequence>
<dbReference type="Pfam" id="PF07589">
    <property type="entry name" value="PEP-CTERM"/>
    <property type="match status" value="1"/>
</dbReference>
<name>A0A5B9QDR9_9BACT</name>
<organism evidence="4 5">
    <name type="scientific">Bythopirellula goksoeyrii</name>
    <dbReference type="NCBI Taxonomy" id="1400387"/>
    <lineage>
        <taxon>Bacteria</taxon>
        <taxon>Pseudomonadati</taxon>
        <taxon>Planctomycetota</taxon>
        <taxon>Planctomycetia</taxon>
        <taxon>Pirellulales</taxon>
        <taxon>Lacipirellulaceae</taxon>
        <taxon>Bythopirellula</taxon>
    </lineage>
</organism>
<proteinExistence type="predicted"/>
<dbReference type="EMBL" id="CP042913">
    <property type="protein sequence ID" value="QEG35775.1"/>
    <property type="molecule type" value="Genomic_DNA"/>
</dbReference>
<evidence type="ECO:0000313" key="4">
    <source>
        <dbReference type="EMBL" id="QEG35775.1"/>
    </source>
</evidence>
<dbReference type="NCBIfam" id="TIGR02595">
    <property type="entry name" value="PEP_CTERM"/>
    <property type="match status" value="1"/>
</dbReference>
<dbReference type="InterPro" id="IPR013424">
    <property type="entry name" value="Ice-binding_C"/>
</dbReference>
<dbReference type="AlphaFoldDB" id="A0A5B9QDR9"/>
<feature type="chain" id="PRO_5023040207" description="Ice-binding protein C-terminal domain-containing protein" evidence="2">
    <location>
        <begin position="21"/>
        <end position="302"/>
    </location>
</feature>
<feature type="transmembrane region" description="Helical" evidence="1">
    <location>
        <begin position="272"/>
        <end position="298"/>
    </location>
</feature>